<dbReference type="PANTHER" id="PTHR30250:SF11">
    <property type="entry name" value="O-ANTIGEN TRANSPORTER-RELATED"/>
    <property type="match status" value="1"/>
</dbReference>
<feature type="transmembrane region" description="Helical" evidence="6">
    <location>
        <begin position="39"/>
        <end position="60"/>
    </location>
</feature>
<keyword evidence="3 6" id="KW-0812">Transmembrane</keyword>
<dbReference type="EMBL" id="DXBE01000039">
    <property type="protein sequence ID" value="HIZ69284.1"/>
    <property type="molecule type" value="Genomic_DNA"/>
</dbReference>
<evidence type="ECO:0000313" key="7">
    <source>
        <dbReference type="EMBL" id="HIZ69284.1"/>
    </source>
</evidence>
<reference evidence="7" key="2">
    <citation type="submission" date="2021-04" db="EMBL/GenBank/DDBJ databases">
        <authorList>
            <person name="Gilroy R."/>
        </authorList>
    </citation>
    <scope>NUCLEOTIDE SEQUENCE</scope>
    <source>
        <strain evidence="7">ChiHecec3B27-8219</strain>
    </source>
</reference>
<protein>
    <submittedName>
        <fullName evidence="7">Oligosaccharide flippase family protein</fullName>
    </submittedName>
</protein>
<evidence type="ECO:0000256" key="6">
    <source>
        <dbReference type="SAM" id="Phobius"/>
    </source>
</evidence>
<evidence type="ECO:0000256" key="2">
    <source>
        <dbReference type="ARBA" id="ARBA00022475"/>
    </source>
</evidence>
<evidence type="ECO:0000256" key="1">
    <source>
        <dbReference type="ARBA" id="ARBA00004651"/>
    </source>
</evidence>
<feature type="transmembrane region" description="Helical" evidence="6">
    <location>
        <begin position="230"/>
        <end position="251"/>
    </location>
</feature>
<dbReference type="GO" id="GO:0005886">
    <property type="term" value="C:plasma membrane"/>
    <property type="evidence" value="ECO:0007669"/>
    <property type="project" value="UniProtKB-SubCell"/>
</dbReference>
<feature type="transmembrane region" description="Helical" evidence="6">
    <location>
        <begin position="263"/>
        <end position="282"/>
    </location>
</feature>
<feature type="transmembrane region" description="Helical" evidence="6">
    <location>
        <begin position="129"/>
        <end position="151"/>
    </location>
</feature>
<feature type="transmembrane region" description="Helical" evidence="6">
    <location>
        <begin position="97"/>
        <end position="117"/>
    </location>
</feature>
<dbReference type="PANTHER" id="PTHR30250">
    <property type="entry name" value="PST FAMILY PREDICTED COLANIC ACID TRANSPORTER"/>
    <property type="match status" value="1"/>
</dbReference>
<feature type="transmembrane region" description="Helical" evidence="6">
    <location>
        <begin position="310"/>
        <end position="335"/>
    </location>
</feature>
<evidence type="ECO:0000256" key="4">
    <source>
        <dbReference type="ARBA" id="ARBA00022989"/>
    </source>
</evidence>
<dbReference type="AlphaFoldDB" id="A0A9D2FXN7"/>
<feature type="transmembrane region" description="Helical" evidence="6">
    <location>
        <begin position="12"/>
        <end position="33"/>
    </location>
</feature>
<feature type="transmembrane region" description="Helical" evidence="6">
    <location>
        <begin position="373"/>
        <end position="396"/>
    </location>
</feature>
<keyword evidence="4 6" id="KW-1133">Transmembrane helix</keyword>
<feature type="transmembrane region" description="Helical" evidence="6">
    <location>
        <begin position="459"/>
        <end position="477"/>
    </location>
</feature>
<name>A0A9D2FXN7_9BACT</name>
<evidence type="ECO:0000256" key="5">
    <source>
        <dbReference type="ARBA" id="ARBA00023136"/>
    </source>
</evidence>
<comment type="caution">
    <text evidence="7">The sequence shown here is derived from an EMBL/GenBank/DDBJ whole genome shotgun (WGS) entry which is preliminary data.</text>
</comment>
<gene>
    <name evidence="7" type="ORF">H9966_05265</name>
</gene>
<evidence type="ECO:0000313" key="8">
    <source>
        <dbReference type="Proteomes" id="UP000824055"/>
    </source>
</evidence>
<organism evidence="7 8">
    <name type="scientific">Candidatus Prevotella avicola</name>
    <dbReference type="NCBI Taxonomy" id="2838738"/>
    <lineage>
        <taxon>Bacteria</taxon>
        <taxon>Pseudomonadati</taxon>
        <taxon>Bacteroidota</taxon>
        <taxon>Bacteroidia</taxon>
        <taxon>Bacteroidales</taxon>
        <taxon>Prevotellaceae</taxon>
        <taxon>Prevotella</taxon>
    </lineage>
</organism>
<comment type="subcellular location">
    <subcellularLocation>
        <location evidence="1">Cell membrane</location>
        <topology evidence="1">Multi-pass membrane protein</topology>
    </subcellularLocation>
</comment>
<proteinExistence type="predicted"/>
<accession>A0A9D2FXN7</accession>
<reference evidence="7" key="1">
    <citation type="journal article" date="2021" name="PeerJ">
        <title>Extensive microbial diversity within the chicken gut microbiome revealed by metagenomics and culture.</title>
        <authorList>
            <person name="Gilroy R."/>
            <person name="Ravi A."/>
            <person name="Getino M."/>
            <person name="Pursley I."/>
            <person name="Horton D.L."/>
            <person name="Alikhan N.F."/>
            <person name="Baker D."/>
            <person name="Gharbi K."/>
            <person name="Hall N."/>
            <person name="Watson M."/>
            <person name="Adriaenssens E.M."/>
            <person name="Foster-Nyarko E."/>
            <person name="Jarju S."/>
            <person name="Secka A."/>
            <person name="Antonio M."/>
            <person name="Oren A."/>
            <person name="Chaudhuri R.R."/>
            <person name="La Ragione R."/>
            <person name="Hildebrand F."/>
            <person name="Pallen M.J."/>
        </authorList>
    </citation>
    <scope>NUCLEOTIDE SEQUENCE</scope>
    <source>
        <strain evidence="7">ChiHecec3B27-8219</strain>
    </source>
</reference>
<evidence type="ECO:0000256" key="3">
    <source>
        <dbReference type="ARBA" id="ARBA00022692"/>
    </source>
</evidence>
<keyword evidence="2" id="KW-1003">Cell membrane</keyword>
<feature type="transmembrane region" description="Helical" evidence="6">
    <location>
        <begin position="402"/>
        <end position="424"/>
    </location>
</feature>
<dbReference type="InterPro" id="IPR050833">
    <property type="entry name" value="Poly_Biosynth_Transport"/>
</dbReference>
<feature type="transmembrane region" description="Helical" evidence="6">
    <location>
        <begin position="347"/>
        <end position="366"/>
    </location>
</feature>
<dbReference type="Pfam" id="PF13440">
    <property type="entry name" value="Polysacc_synt_3"/>
    <property type="match status" value="1"/>
</dbReference>
<feature type="transmembrane region" description="Helical" evidence="6">
    <location>
        <begin position="436"/>
        <end position="453"/>
    </location>
</feature>
<dbReference type="Proteomes" id="UP000824055">
    <property type="component" value="Unassembled WGS sequence"/>
</dbReference>
<feature type="transmembrane region" description="Helical" evidence="6">
    <location>
        <begin position="188"/>
        <end position="210"/>
    </location>
</feature>
<keyword evidence="5 6" id="KW-0472">Membrane</keyword>
<sequence>MKNREKDNSYGHILKYAGVFGGVQALSVLVGLVRNKLVALLLGPAGMGLMSIFNTGVRFVSDTTNMGLSATATRETSEAYGTEDVAKLHHSLRVVRSWSLLTAILGFVVCFVASPLLNSLSFGWGNHTLHFALLAPVVAMTAITTGELAVLKGTHQLRQLARISIYGIFAALVISIPLLYIWGEAGIVPSLLLVALAQMLLTANVSFRLFPYKFSFNKELLASGKGMLRLGISFMLAGFMGSGAEFAIRAFMNTQGNLEMVGLYNVAYMMAMVYAGMVFSAMETDYFPRLSTISEVGEELYNTVNKQMEITILLAAPLLSVFILFAPFLLTLLFSSKFLPVVDTLRLLLLAMYFRALTLPVEYINLARGNARGYLLLEVIYDLMVLIGVTLGFYYGELMGAGIAWLLVSVINLLVALCYVRVVYRFAISLSTIRSATCQLLLGIFICMCALSLEGWRYWLTGCVLVLACIAVSLCTLRDKIPLRQFIKSTLTRRRHD</sequence>
<feature type="transmembrane region" description="Helical" evidence="6">
    <location>
        <begin position="163"/>
        <end position="182"/>
    </location>
</feature>